<dbReference type="EMBL" id="ML978727">
    <property type="protein sequence ID" value="KAF2085954.1"/>
    <property type="molecule type" value="Genomic_DNA"/>
</dbReference>
<dbReference type="CDD" id="cd00502">
    <property type="entry name" value="DHQase_I"/>
    <property type="match status" value="1"/>
</dbReference>
<organism evidence="1 2">
    <name type="scientific">Saccharata proteae CBS 121410</name>
    <dbReference type="NCBI Taxonomy" id="1314787"/>
    <lineage>
        <taxon>Eukaryota</taxon>
        <taxon>Fungi</taxon>
        <taxon>Dikarya</taxon>
        <taxon>Ascomycota</taxon>
        <taxon>Pezizomycotina</taxon>
        <taxon>Dothideomycetes</taxon>
        <taxon>Dothideomycetes incertae sedis</taxon>
        <taxon>Botryosphaeriales</taxon>
        <taxon>Saccharataceae</taxon>
        <taxon>Saccharata</taxon>
    </lineage>
</organism>
<name>A0A9P4HTZ7_9PEZI</name>
<accession>A0A9P4HTZ7</accession>
<dbReference type="Proteomes" id="UP000799776">
    <property type="component" value="Unassembled WGS sequence"/>
</dbReference>
<dbReference type="InterPro" id="IPR050068">
    <property type="entry name" value="MurA_subfamily"/>
</dbReference>
<dbReference type="AlphaFoldDB" id="A0A9P4HTZ7"/>
<keyword evidence="2" id="KW-1185">Reference proteome</keyword>
<proteinExistence type="predicted"/>
<protein>
    <submittedName>
        <fullName evidence="1">Pentafunctional AROM polypeptide</fullName>
    </submittedName>
</protein>
<sequence>MAVLDGRAKDGRVVQAKAVQEVGKPALLVLYGEGEESIVELMAGVLGQASILRSSVRGSEDVGEETVVGVLNSDYDDVVAAEWTGSRLVINTHRMENGSSPEEKLSQVCDYEYLYTRSSILQRDIARYLSFILGQIVPHADLSKKERTTLISTTFADIHTALPNLDILSVGADAVELRVDLLKGPLPDGTFSPVPSLQYVGSQLMLLRQRTELPIIYTTRCVAENGRFPMSDPDLFHRYLLRAIQWGVEYIDVELWLPLPIRHSLALRKGHSKIISAFHDFSGRFKWTAPSTLTLFKQSAQHADVVKMIALATTMQDNYELEYFRSTIQAAAAASQHPASPSHPPFSGLNMGPIGHLSRTLNKVFTPITHPLLPMIAAPGQLSAAEINTALHSMGQMPAHHIYGLGSLGLAQQAPFFEKCFNELSLPHRFAFVATSPGANAAARETAAVLELIARAPEFGGAFLHPPLSCPAAEALGLVLSHAAREIGAVDTVVVGGCDVDAANVTCDNASWRAIRRTLTRDFVPSAYASRAALVLASGSETETAEAAAAVFALRSLGIGPIYTIGATSGGGIGRFTEPFRGVEDVKRGARPFVIVSALTRGKGALVGPLLKHYGLGRVFLELADDGGASGSGSGRLTPERKMVVPRAVAAREGWVAYGGADVGAWTTVEVLRLLVGQN</sequence>
<dbReference type="PANTHER" id="PTHR43783:SF1">
    <property type="entry name" value="UDP-N-ACETYLGLUCOSAMINE 1-CARBOXYVINYLTRANSFERASE"/>
    <property type="match status" value="1"/>
</dbReference>
<comment type="caution">
    <text evidence="1">The sequence shown here is derived from an EMBL/GenBank/DDBJ whole genome shotgun (WGS) entry which is preliminary data.</text>
</comment>
<evidence type="ECO:0000313" key="1">
    <source>
        <dbReference type="EMBL" id="KAF2085954.1"/>
    </source>
</evidence>
<dbReference type="SUPFAM" id="SSF51569">
    <property type="entry name" value="Aldolase"/>
    <property type="match status" value="1"/>
</dbReference>
<gene>
    <name evidence="1" type="ORF">K490DRAFT_45607</name>
</gene>
<dbReference type="InterPro" id="IPR001381">
    <property type="entry name" value="DHquinase_I"/>
</dbReference>
<dbReference type="InterPro" id="IPR013785">
    <property type="entry name" value="Aldolase_TIM"/>
</dbReference>
<evidence type="ECO:0000313" key="2">
    <source>
        <dbReference type="Proteomes" id="UP000799776"/>
    </source>
</evidence>
<dbReference type="Pfam" id="PF01487">
    <property type="entry name" value="DHquinase_I"/>
    <property type="match status" value="1"/>
</dbReference>
<dbReference type="Gene3D" id="3.20.20.70">
    <property type="entry name" value="Aldolase class I"/>
    <property type="match status" value="1"/>
</dbReference>
<feature type="non-terminal residue" evidence="1">
    <location>
        <position position="679"/>
    </location>
</feature>
<dbReference type="OrthoDB" id="197068at2759"/>
<dbReference type="PANTHER" id="PTHR43783">
    <property type="entry name" value="UDP-N-ACETYLGLUCOSAMINE 1-CARBOXYVINYLTRANSFERASE"/>
    <property type="match status" value="1"/>
</dbReference>
<dbReference type="GO" id="GO:0003855">
    <property type="term" value="F:3-dehydroquinate dehydratase activity"/>
    <property type="evidence" value="ECO:0007669"/>
    <property type="project" value="InterPro"/>
</dbReference>
<reference evidence="1" key="1">
    <citation type="journal article" date="2020" name="Stud. Mycol.">
        <title>101 Dothideomycetes genomes: a test case for predicting lifestyles and emergence of pathogens.</title>
        <authorList>
            <person name="Haridas S."/>
            <person name="Albert R."/>
            <person name="Binder M."/>
            <person name="Bloem J."/>
            <person name="Labutti K."/>
            <person name="Salamov A."/>
            <person name="Andreopoulos B."/>
            <person name="Baker S."/>
            <person name="Barry K."/>
            <person name="Bills G."/>
            <person name="Bluhm B."/>
            <person name="Cannon C."/>
            <person name="Castanera R."/>
            <person name="Culley D."/>
            <person name="Daum C."/>
            <person name="Ezra D."/>
            <person name="Gonzalez J."/>
            <person name="Henrissat B."/>
            <person name="Kuo A."/>
            <person name="Liang C."/>
            <person name="Lipzen A."/>
            <person name="Lutzoni F."/>
            <person name="Magnuson J."/>
            <person name="Mondo S."/>
            <person name="Nolan M."/>
            <person name="Ohm R."/>
            <person name="Pangilinan J."/>
            <person name="Park H.-J."/>
            <person name="Ramirez L."/>
            <person name="Alfaro M."/>
            <person name="Sun H."/>
            <person name="Tritt A."/>
            <person name="Yoshinaga Y."/>
            <person name="Zwiers L.-H."/>
            <person name="Turgeon B."/>
            <person name="Goodwin S."/>
            <person name="Spatafora J."/>
            <person name="Crous P."/>
            <person name="Grigoriev I."/>
        </authorList>
    </citation>
    <scope>NUCLEOTIDE SEQUENCE</scope>
    <source>
        <strain evidence="1">CBS 121410</strain>
    </source>
</reference>